<gene>
    <name evidence="2" type="ORF">GCM10010995_04050</name>
</gene>
<comment type="similarity">
    <text evidence="1">Belongs to the UPF0434 family.</text>
</comment>
<organism evidence="2 3">
    <name type="scientific">Cysteiniphilum litorale</name>
    <dbReference type="NCBI Taxonomy" id="2056700"/>
    <lineage>
        <taxon>Bacteria</taxon>
        <taxon>Pseudomonadati</taxon>
        <taxon>Pseudomonadota</taxon>
        <taxon>Gammaproteobacteria</taxon>
        <taxon>Thiotrichales</taxon>
        <taxon>Fastidiosibacteraceae</taxon>
        <taxon>Cysteiniphilum</taxon>
    </lineage>
</organism>
<protein>
    <recommendedName>
        <fullName evidence="1">UPF0434 protein GCM10010995_04050</fullName>
    </recommendedName>
</protein>
<sequence>MDQGLLSILVCPECQSSLIYDKQNKMLVCKADKLAYPIIDGVPRMLLEEAKKLTLEEVKHYE</sequence>
<dbReference type="Proteomes" id="UP000636949">
    <property type="component" value="Unassembled WGS sequence"/>
</dbReference>
<dbReference type="EMBL" id="BMJS01000002">
    <property type="protein sequence ID" value="GGF89923.1"/>
    <property type="molecule type" value="Genomic_DNA"/>
</dbReference>
<dbReference type="AlphaFoldDB" id="A0A8J2Z2L3"/>
<comment type="caution">
    <text evidence="2">The sequence shown here is derived from an EMBL/GenBank/DDBJ whole genome shotgun (WGS) entry which is preliminary data.</text>
</comment>
<dbReference type="SUPFAM" id="SSF158997">
    <property type="entry name" value="Trm112p-like"/>
    <property type="match status" value="1"/>
</dbReference>
<dbReference type="FunFam" id="2.20.25.10:FF:000002">
    <property type="entry name" value="UPF0434 protein YcaR"/>
    <property type="match status" value="1"/>
</dbReference>
<reference evidence="2" key="2">
    <citation type="submission" date="2020-09" db="EMBL/GenBank/DDBJ databases">
        <authorList>
            <person name="Sun Q."/>
            <person name="Zhou Y."/>
        </authorList>
    </citation>
    <scope>NUCLEOTIDE SEQUENCE</scope>
    <source>
        <strain evidence="2">CGMCC 1.15758</strain>
    </source>
</reference>
<proteinExistence type="inferred from homology"/>
<keyword evidence="3" id="KW-1185">Reference proteome</keyword>
<dbReference type="Pfam" id="PF03966">
    <property type="entry name" value="Trm112p"/>
    <property type="match status" value="1"/>
</dbReference>
<dbReference type="Gene3D" id="2.20.25.10">
    <property type="match status" value="1"/>
</dbReference>
<dbReference type="RefSeq" id="WP_117001503.1">
    <property type="nucleotide sequence ID" value="NZ_BMJS01000002.1"/>
</dbReference>
<dbReference type="PANTHER" id="PTHR33505:SF4">
    <property type="entry name" value="PROTEIN PREY, MITOCHONDRIAL"/>
    <property type="match status" value="1"/>
</dbReference>
<name>A0A8J2Z2L3_9GAMM</name>
<dbReference type="GO" id="GO:0005829">
    <property type="term" value="C:cytosol"/>
    <property type="evidence" value="ECO:0007669"/>
    <property type="project" value="TreeGrafter"/>
</dbReference>
<dbReference type="OrthoDB" id="9812205at2"/>
<dbReference type="PANTHER" id="PTHR33505">
    <property type="entry name" value="ZGC:162634"/>
    <property type="match status" value="1"/>
</dbReference>
<accession>A0A8J2Z2L3</accession>
<evidence type="ECO:0000313" key="3">
    <source>
        <dbReference type="Proteomes" id="UP000636949"/>
    </source>
</evidence>
<evidence type="ECO:0000313" key="2">
    <source>
        <dbReference type="EMBL" id="GGF89923.1"/>
    </source>
</evidence>
<evidence type="ECO:0000256" key="1">
    <source>
        <dbReference type="HAMAP-Rule" id="MF_01187"/>
    </source>
</evidence>
<dbReference type="InterPro" id="IPR005651">
    <property type="entry name" value="Trm112-like"/>
</dbReference>
<dbReference type="HAMAP" id="MF_01187">
    <property type="entry name" value="UPF0434"/>
    <property type="match status" value="1"/>
</dbReference>
<reference evidence="2" key="1">
    <citation type="journal article" date="2014" name="Int. J. Syst. Evol. Microbiol.">
        <title>Complete genome sequence of Corynebacterium casei LMG S-19264T (=DSM 44701T), isolated from a smear-ripened cheese.</title>
        <authorList>
            <consortium name="US DOE Joint Genome Institute (JGI-PGF)"/>
            <person name="Walter F."/>
            <person name="Albersmeier A."/>
            <person name="Kalinowski J."/>
            <person name="Ruckert C."/>
        </authorList>
    </citation>
    <scope>NUCLEOTIDE SEQUENCE</scope>
    <source>
        <strain evidence="2">CGMCC 1.15758</strain>
    </source>
</reference>